<evidence type="ECO:0000313" key="2">
    <source>
        <dbReference type="EMBL" id="TCK00559.1"/>
    </source>
</evidence>
<dbReference type="EMBL" id="SMFR01000001">
    <property type="protein sequence ID" value="TCK00559.1"/>
    <property type="molecule type" value="Genomic_DNA"/>
</dbReference>
<dbReference type="OrthoDB" id="4571971at2"/>
<dbReference type="Pfam" id="PF22552">
    <property type="entry name" value="TY-Chap3"/>
    <property type="match status" value="1"/>
</dbReference>
<dbReference type="InterPro" id="IPR046268">
    <property type="entry name" value="DUF6301"/>
</dbReference>
<proteinExistence type="predicted"/>
<reference evidence="2 3" key="1">
    <citation type="submission" date="2019-03" db="EMBL/GenBank/DDBJ databases">
        <title>Genomic Encyclopedia of Type Strains, Phase IV (KMG-IV): sequencing the most valuable type-strain genomes for metagenomic binning, comparative biology and taxonomic classification.</title>
        <authorList>
            <person name="Goeker M."/>
        </authorList>
    </citation>
    <scope>NUCLEOTIDE SEQUENCE [LARGE SCALE GENOMIC DNA]</scope>
    <source>
        <strain evidence="2 3">DSM 44684</strain>
    </source>
</reference>
<evidence type="ECO:0000259" key="1">
    <source>
        <dbReference type="Pfam" id="PF22552"/>
    </source>
</evidence>
<accession>A0A4R1G595</accession>
<feature type="domain" description="TY-Chap N-terminal" evidence="1">
    <location>
        <begin position="191"/>
        <end position="302"/>
    </location>
</feature>
<dbReference type="RefSeq" id="WP_132369728.1">
    <property type="nucleotide sequence ID" value="NZ_SMFR01000001.1"/>
</dbReference>
<organism evidence="2 3">
    <name type="scientific">Nocardia alba</name>
    <dbReference type="NCBI Taxonomy" id="225051"/>
    <lineage>
        <taxon>Bacteria</taxon>
        <taxon>Bacillati</taxon>
        <taxon>Actinomycetota</taxon>
        <taxon>Actinomycetes</taxon>
        <taxon>Mycobacteriales</taxon>
        <taxon>Nocardiaceae</taxon>
        <taxon>Nocardia</taxon>
    </lineage>
</organism>
<dbReference type="Proteomes" id="UP000294856">
    <property type="component" value="Unassembled WGS sequence"/>
</dbReference>
<keyword evidence="3" id="KW-1185">Reference proteome</keyword>
<dbReference type="AlphaFoldDB" id="A0A4R1G595"/>
<protein>
    <recommendedName>
        <fullName evidence="1">TY-Chap N-terminal domain-containing protein</fullName>
    </recommendedName>
</protein>
<name>A0A4R1G595_9NOCA</name>
<sequence>MHADIETAVSIAQLAADFDWQWTTENAEEFYRLAGWQSNYSAESFAVLYAVPGQAFPLALVDWLPLASPDDADTSQDLAQISTVLVDPKLYESGNNSAELTDLFAEISYRLRLEFGSPDDFRPGQFASLRWDRPSFVSPSLVICLAMSDSGVSVDLVNPAYQRWRDSQADVLEVGVDTVDGPYSGNCEPGSWLEFEENLLATFRMMKLTGCIRLRTGENGYVQFQMGYGQISISITHLPASSSDSLDREYLGDPAGWEFYAVEGGEQWKRSVMWPAKQIEYLSMAKIAVAALRRQNKGASPEDVHFDVWADYDANTPDMRAIAQLAE</sequence>
<comment type="caution">
    <text evidence="2">The sequence shown here is derived from an EMBL/GenBank/DDBJ whole genome shotgun (WGS) entry which is preliminary data.</text>
</comment>
<dbReference type="Pfam" id="PF19818">
    <property type="entry name" value="DUF6301"/>
    <property type="match status" value="1"/>
</dbReference>
<dbReference type="InterPro" id="IPR054344">
    <property type="entry name" value="TY-Chap_N"/>
</dbReference>
<gene>
    <name evidence="2" type="ORF">DFR71_1565</name>
</gene>
<evidence type="ECO:0000313" key="3">
    <source>
        <dbReference type="Proteomes" id="UP000294856"/>
    </source>
</evidence>